<name>A0ABR0MPY7_GOSAR</name>
<proteinExistence type="predicted"/>
<comment type="caution">
    <text evidence="2">The sequence shown here is derived from an EMBL/GenBank/DDBJ whole genome shotgun (WGS) entry which is preliminary data.</text>
</comment>
<evidence type="ECO:0000256" key="1">
    <source>
        <dbReference type="SAM" id="MobiDB-lite"/>
    </source>
</evidence>
<feature type="region of interest" description="Disordered" evidence="1">
    <location>
        <begin position="1"/>
        <end position="41"/>
    </location>
</feature>
<keyword evidence="3" id="KW-1185">Reference proteome</keyword>
<protein>
    <submittedName>
        <fullName evidence="2">Uncharacterized protein</fullName>
    </submittedName>
</protein>
<dbReference type="EMBL" id="JARKNE010000012">
    <property type="protein sequence ID" value="KAK5776003.1"/>
    <property type="molecule type" value="Genomic_DNA"/>
</dbReference>
<reference evidence="2 3" key="1">
    <citation type="submission" date="2023-03" db="EMBL/GenBank/DDBJ databases">
        <title>WGS of Gossypium arboreum.</title>
        <authorList>
            <person name="Yu D."/>
        </authorList>
    </citation>
    <scope>NUCLEOTIDE SEQUENCE [LARGE SCALE GENOMIC DNA]</scope>
    <source>
        <tissue evidence="2">Leaf</tissue>
    </source>
</reference>
<organism evidence="2 3">
    <name type="scientific">Gossypium arboreum</name>
    <name type="common">Tree cotton</name>
    <name type="synonym">Gossypium nanking</name>
    <dbReference type="NCBI Taxonomy" id="29729"/>
    <lineage>
        <taxon>Eukaryota</taxon>
        <taxon>Viridiplantae</taxon>
        <taxon>Streptophyta</taxon>
        <taxon>Embryophyta</taxon>
        <taxon>Tracheophyta</taxon>
        <taxon>Spermatophyta</taxon>
        <taxon>Magnoliopsida</taxon>
        <taxon>eudicotyledons</taxon>
        <taxon>Gunneridae</taxon>
        <taxon>Pentapetalae</taxon>
        <taxon>rosids</taxon>
        <taxon>malvids</taxon>
        <taxon>Malvales</taxon>
        <taxon>Malvaceae</taxon>
        <taxon>Malvoideae</taxon>
        <taxon>Gossypium</taxon>
    </lineage>
</organism>
<dbReference type="Proteomes" id="UP001358586">
    <property type="component" value="Chromosome 12"/>
</dbReference>
<sequence>MRSWIKSKRSSSTATFEPNFDHSPALRLSRKRGGGMGVGRAPSELGWTSEVECIVTAGGCARAAHGVA</sequence>
<evidence type="ECO:0000313" key="3">
    <source>
        <dbReference type="Proteomes" id="UP001358586"/>
    </source>
</evidence>
<evidence type="ECO:0000313" key="2">
    <source>
        <dbReference type="EMBL" id="KAK5776003.1"/>
    </source>
</evidence>
<gene>
    <name evidence="2" type="ORF">PVK06_043961</name>
</gene>
<accession>A0ABR0MPY7</accession>